<feature type="region of interest" description="Disordered" evidence="1">
    <location>
        <begin position="152"/>
        <end position="171"/>
    </location>
</feature>
<sequence length="297" mass="30883">MRELPAANQMPACSTASMVEPSRAGIVKSWRVKAKVVLHGSNSLEDTICNTEALVPGSKTVKRPLLSYVGKRRRLLDSTALSVSSTPGMISTRPICLGKVVGRGVPGGGACGGSTTSWNAIRQVHGRSRFPRIPIVQHITRSTPCAARLALSHSLPHGDNPSSPSPSIQGRFSGFSGLSGPVCHRQRRQITLNPSATRPPAGTASKTSAYRCAMLGLQKLTPAPPVPASPTAAAMPTIYEEAAASVMRSGCATSICPDPSKANHVGSQPLETAAPDAAAARHTHAPTSSLSLASHRS</sequence>
<evidence type="ECO:0000256" key="1">
    <source>
        <dbReference type="SAM" id="MobiDB-lite"/>
    </source>
</evidence>
<keyword evidence="3" id="KW-1185">Reference proteome</keyword>
<organism evidence="2 3">
    <name type="scientific">Microdochium trichocladiopsis</name>
    <dbReference type="NCBI Taxonomy" id="1682393"/>
    <lineage>
        <taxon>Eukaryota</taxon>
        <taxon>Fungi</taxon>
        <taxon>Dikarya</taxon>
        <taxon>Ascomycota</taxon>
        <taxon>Pezizomycotina</taxon>
        <taxon>Sordariomycetes</taxon>
        <taxon>Xylariomycetidae</taxon>
        <taxon>Xylariales</taxon>
        <taxon>Microdochiaceae</taxon>
        <taxon>Microdochium</taxon>
    </lineage>
</organism>
<proteinExistence type="predicted"/>
<feature type="compositionally biased region" description="Polar residues" evidence="1">
    <location>
        <begin position="288"/>
        <end position="297"/>
    </location>
</feature>
<comment type="caution">
    <text evidence="2">The sequence shown here is derived from an EMBL/GenBank/DDBJ whole genome shotgun (WGS) entry which is preliminary data.</text>
</comment>
<evidence type="ECO:0000313" key="3">
    <source>
        <dbReference type="Proteomes" id="UP000756346"/>
    </source>
</evidence>
<protein>
    <submittedName>
        <fullName evidence="2">Uncharacterized protein</fullName>
    </submittedName>
</protein>
<name>A0A9P8Y8Y9_9PEZI</name>
<dbReference type="GeneID" id="70186308"/>
<reference evidence="2" key="1">
    <citation type="journal article" date="2021" name="Nat. Commun.">
        <title>Genetic determinants of endophytism in the Arabidopsis root mycobiome.</title>
        <authorList>
            <person name="Mesny F."/>
            <person name="Miyauchi S."/>
            <person name="Thiergart T."/>
            <person name="Pickel B."/>
            <person name="Atanasova L."/>
            <person name="Karlsson M."/>
            <person name="Huettel B."/>
            <person name="Barry K.W."/>
            <person name="Haridas S."/>
            <person name="Chen C."/>
            <person name="Bauer D."/>
            <person name="Andreopoulos W."/>
            <person name="Pangilinan J."/>
            <person name="LaButti K."/>
            <person name="Riley R."/>
            <person name="Lipzen A."/>
            <person name="Clum A."/>
            <person name="Drula E."/>
            <person name="Henrissat B."/>
            <person name="Kohler A."/>
            <person name="Grigoriev I.V."/>
            <person name="Martin F.M."/>
            <person name="Hacquard S."/>
        </authorList>
    </citation>
    <scope>NUCLEOTIDE SEQUENCE</scope>
    <source>
        <strain evidence="2">MPI-CAGE-CH-0230</strain>
    </source>
</reference>
<gene>
    <name evidence="2" type="ORF">B0I36DRAFT_349132</name>
</gene>
<dbReference type="RefSeq" id="XP_046012654.1">
    <property type="nucleotide sequence ID" value="XM_046156762.1"/>
</dbReference>
<dbReference type="AlphaFoldDB" id="A0A9P8Y8Y9"/>
<feature type="compositionally biased region" description="Polar residues" evidence="1">
    <location>
        <begin position="160"/>
        <end position="170"/>
    </location>
</feature>
<evidence type="ECO:0000313" key="2">
    <source>
        <dbReference type="EMBL" id="KAH7030974.1"/>
    </source>
</evidence>
<dbReference type="EMBL" id="JAGTJQ010000005">
    <property type="protein sequence ID" value="KAH7030974.1"/>
    <property type="molecule type" value="Genomic_DNA"/>
</dbReference>
<feature type="region of interest" description="Disordered" evidence="1">
    <location>
        <begin position="257"/>
        <end position="297"/>
    </location>
</feature>
<dbReference type="Proteomes" id="UP000756346">
    <property type="component" value="Unassembled WGS sequence"/>
</dbReference>
<accession>A0A9P8Y8Y9</accession>